<organism evidence="3 4">
    <name type="scientific">Mangrovivirga cuniculi</name>
    <dbReference type="NCBI Taxonomy" id="2715131"/>
    <lineage>
        <taxon>Bacteria</taxon>
        <taxon>Pseudomonadati</taxon>
        <taxon>Bacteroidota</taxon>
        <taxon>Cytophagia</taxon>
        <taxon>Cytophagales</taxon>
        <taxon>Mangrovivirgaceae</taxon>
        <taxon>Mangrovivirga</taxon>
    </lineage>
</organism>
<gene>
    <name evidence="3" type="ORF">DCC35_04535</name>
</gene>
<dbReference type="OrthoDB" id="1401444at2"/>
<dbReference type="Gene3D" id="3.20.20.220">
    <property type="match status" value="1"/>
</dbReference>
<sequence>MNELSFENTAVAFSHKDNAELKKSYLIFKAMNYPWLVKVGTFFMKSAIKLHFPVKPFIKWNVFQQFCGGESIKDCEETINLLKGRGVGTILDYSVEGEKSEKGFEATTKEILKTIDRSAGSEEIPFSVFKVTGIGSFDLLAKIQAGEKLSAKEEKAYEKLKERFHRICKYAYDNNVRILVDAEETWIQDVIDELTYKMMALFNKDSAIVYNTYQMYCHASLKNLKDAYHDATMHQYWLGAKLVRGAYMEKERERAEEKGYLDPIQPSKETTDQDFNKALKFCTDNKQRIAVICGSHNAYSNALLTELMDKHSVKHDDERFYFAQLYGMSDHISFNLAERGFNVVKYVPYGPVQSVMPYLVRRAEENTSIAGQSSREYMLVSAEMKRRNNQ</sequence>
<evidence type="ECO:0000313" key="3">
    <source>
        <dbReference type="EMBL" id="QCK14066.1"/>
    </source>
</evidence>
<dbReference type="GO" id="GO:0004657">
    <property type="term" value="F:proline dehydrogenase activity"/>
    <property type="evidence" value="ECO:0007669"/>
    <property type="project" value="InterPro"/>
</dbReference>
<dbReference type="RefSeq" id="WP_137089660.1">
    <property type="nucleotide sequence ID" value="NZ_CP028923.1"/>
</dbReference>
<dbReference type="GO" id="GO:0071949">
    <property type="term" value="F:FAD binding"/>
    <property type="evidence" value="ECO:0007669"/>
    <property type="project" value="TreeGrafter"/>
</dbReference>
<dbReference type="Pfam" id="PF01619">
    <property type="entry name" value="Pro_dh"/>
    <property type="match status" value="1"/>
</dbReference>
<protein>
    <submittedName>
        <fullName evidence="3">Proline dehydrogenase</fullName>
    </submittedName>
</protein>
<dbReference type="Proteomes" id="UP000298616">
    <property type="component" value="Chromosome"/>
</dbReference>
<dbReference type="KEGG" id="fpf:DCC35_04535"/>
<evidence type="ECO:0000259" key="2">
    <source>
        <dbReference type="Pfam" id="PF01619"/>
    </source>
</evidence>
<dbReference type="AlphaFoldDB" id="A0A4D7JR12"/>
<dbReference type="InterPro" id="IPR002872">
    <property type="entry name" value="Proline_DH_dom"/>
</dbReference>
<keyword evidence="4" id="KW-1185">Reference proteome</keyword>
<dbReference type="EMBL" id="CP028923">
    <property type="protein sequence ID" value="QCK14066.1"/>
    <property type="molecule type" value="Genomic_DNA"/>
</dbReference>
<accession>A0A4D7JR12</accession>
<dbReference type="PANTHER" id="PTHR13914:SF0">
    <property type="entry name" value="PROLINE DEHYDROGENASE 1, MITOCHONDRIAL"/>
    <property type="match status" value="1"/>
</dbReference>
<feature type="domain" description="Proline dehydrogenase" evidence="2">
    <location>
        <begin position="76"/>
        <end position="374"/>
    </location>
</feature>
<dbReference type="InterPro" id="IPR015659">
    <property type="entry name" value="Proline_oxidase"/>
</dbReference>
<dbReference type="InterPro" id="IPR029041">
    <property type="entry name" value="FAD-linked_oxidoreductase-like"/>
</dbReference>
<reference evidence="3 4" key="1">
    <citation type="submission" date="2018-04" db="EMBL/GenBank/DDBJ databases">
        <title>Complete genome uncultured novel isolate.</title>
        <authorList>
            <person name="Merlino G."/>
        </authorList>
    </citation>
    <scope>NUCLEOTIDE SEQUENCE [LARGE SCALE GENOMIC DNA]</scope>
    <source>
        <strain evidence="4">R1DC9</strain>
    </source>
</reference>
<name>A0A4D7JR12_9BACT</name>
<dbReference type="SUPFAM" id="SSF51730">
    <property type="entry name" value="FAD-linked oxidoreductase"/>
    <property type="match status" value="1"/>
</dbReference>
<proteinExistence type="predicted"/>
<evidence type="ECO:0000313" key="4">
    <source>
        <dbReference type="Proteomes" id="UP000298616"/>
    </source>
</evidence>
<evidence type="ECO:0000256" key="1">
    <source>
        <dbReference type="ARBA" id="ARBA00023002"/>
    </source>
</evidence>
<dbReference type="GO" id="GO:0010133">
    <property type="term" value="P:L-proline catabolic process to L-glutamate"/>
    <property type="evidence" value="ECO:0007669"/>
    <property type="project" value="TreeGrafter"/>
</dbReference>
<keyword evidence="1" id="KW-0560">Oxidoreductase</keyword>
<dbReference type="PANTHER" id="PTHR13914">
    <property type="entry name" value="PROLINE OXIDASE"/>
    <property type="match status" value="1"/>
</dbReference>